<evidence type="ECO:0000256" key="6">
    <source>
        <dbReference type="SAM" id="MobiDB-lite"/>
    </source>
</evidence>
<keyword evidence="3" id="KW-0067">ATP-binding</keyword>
<keyword evidence="4" id="KW-0648">Protein biosynthesis</keyword>
<organism evidence="9 10">
    <name type="scientific">Volvox reticuliferus</name>
    <dbReference type="NCBI Taxonomy" id="1737510"/>
    <lineage>
        <taxon>Eukaryota</taxon>
        <taxon>Viridiplantae</taxon>
        <taxon>Chlorophyta</taxon>
        <taxon>core chlorophytes</taxon>
        <taxon>Chlorophyceae</taxon>
        <taxon>CS clade</taxon>
        <taxon>Chlamydomonadales</taxon>
        <taxon>Volvocaceae</taxon>
        <taxon>Volvox</taxon>
    </lineage>
</organism>
<dbReference type="EMBL" id="BNCQ01000027">
    <property type="protein sequence ID" value="GIM08271.1"/>
    <property type="molecule type" value="Genomic_DNA"/>
</dbReference>
<evidence type="ECO:0000256" key="1">
    <source>
        <dbReference type="ARBA" id="ARBA00022598"/>
    </source>
</evidence>
<dbReference type="Gene3D" id="1.10.287.10">
    <property type="entry name" value="S15/NS1, RNA-binding"/>
    <property type="match status" value="1"/>
</dbReference>
<keyword evidence="2" id="KW-0547">Nucleotide-binding</keyword>
<feature type="region of interest" description="Disordered" evidence="6">
    <location>
        <begin position="212"/>
        <end position="259"/>
    </location>
</feature>
<evidence type="ECO:0000259" key="7">
    <source>
        <dbReference type="PROSITE" id="PS51185"/>
    </source>
</evidence>
<feature type="domain" description="WHEP-TRS" evidence="7">
    <location>
        <begin position="263"/>
        <end position="321"/>
    </location>
</feature>
<dbReference type="GO" id="GO:0005524">
    <property type="term" value="F:ATP binding"/>
    <property type="evidence" value="ECO:0007669"/>
    <property type="project" value="UniProtKB-KW"/>
</dbReference>
<evidence type="ECO:0000256" key="2">
    <source>
        <dbReference type="ARBA" id="ARBA00022741"/>
    </source>
</evidence>
<gene>
    <name evidence="8" type="ORF">Vretifemale_8963</name>
    <name evidence="9" type="ORF">Vretimale_12251</name>
</gene>
<dbReference type="PROSITE" id="PS51185">
    <property type="entry name" value="WHEP_TRS_2"/>
    <property type="match status" value="1"/>
</dbReference>
<evidence type="ECO:0000313" key="9">
    <source>
        <dbReference type="EMBL" id="GIM08271.1"/>
    </source>
</evidence>
<dbReference type="SMART" id="SM00991">
    <property type="entry name" value="WHEP-TRS"/>
    <property type="match status" value="1"/>
</dbReference>
<accession>A0A8J4GJ79</accession>
<evidence type="ECO:0000313" key="10">
    <source>
        <dbReference type="Proteomes" id="UP000722791"/>
    </source>
</evidence>
<dbReference type="InterPro" id="IPR000738">
    <property type="entry name" value="WHEP-TRS_dom"/>
</dbReference>
<feature type="compositionally biased region" description="Low complexity" evidence="6">
    <location>
        <begin position="215"/>
        <end position="259"/>
    </location>
</feature>
<keyword evidence="11" id="KW-1185">Reference proteome</keyword>
<protein>
    <recommendedName>
        <fullName evidence="7">WHEP-TRS domain-containing protein</fullName>
    </recommendedName>
</protein>
<dbReference type="Proteomes" id="UP000747110">
    <property type="component" value="Unassembled WGS sequence"/>
</dbReference>
<sequence>MNKNSSMLKKALYGSHRRAYLRGMQCVATGQRHPSTLQPRQCCLVVMCMAKPWRPTIDDVDSISRGGPAKVRGTGSRRIPHRLNTEERNLYDLAKKKGFLAVRGTAYRKFRHGNPLPNIFRQWCDARGQVCVVVEQDLVGNRGTDRVVVDLAPLRLEDTTQVELLLLEMAAESGLRRVDYTERPADALPFNILPPELDGLTVEVEDAGCAGGRTGAATAPEAAVSAERFGSSSSRSSSSSGNCCDESTSSGRSSSNSSSCSASVEELRQAVSVQAEVVRQLKGQGLANKDPVVQEHVRILMQLKADLAQAEAPPIASSPKQPQEPELTPVGPLHPAALQRSNGRPTGRGQHIAAAAQTAAAPAEAAAPRPRSPYEHYYSLPIWQIHAVPLFFEGSRTSAKQFASRAVQRVVERARQAVSTATAVYGPANSAAAAAAATAAAAGSALALEELA</sequence>
<keyword evidence="5" id="KW-0030">Aminoacyl-tRNA synthetase</keyword>
<dbReference type="AlphaFoldDB" id="A0A8J4GJ79"/>
<feature type="region of interest" description="Disordered" evidence="6">
    <location>
        <begin position="310"/>
        <end position="367"/>
    </location>
</feature>
<dbReference type="EMBL" id="BNCP01000016">
    <property type="protein sequence ID" value="GIL79654.1"/>
    <property type="molecule type" value="Genomic_DNA"/>
</dbReference>
<feature type="compositionally biased region" description="Low complexity" evidence="6">
    <location>
        <begin position="353"/>
        <end position="367"/>
    </location>
</feature>
<evidence type="ECO:0000256" key="4">
    <source>
        <dbReference type="ARBA" id="ARBA00022917"/>
    </source>
</evidence>
<comment type="caution">
    <text evidence="9">The sequence shown here is derived from an EMBL/GenBank/DDBJ whole genome shotgun (WGS) entry which is preliminary data.</text>
</comment>
<dbReference type="InterPro" id="IPR009068">
    <property type="entry name" value="uS15_NS1_RNA-bd_sf"/>
</dbReference>
<name>A0A8J4GJ79_9CHLO</name>
<dbReference type="OrthoDB" id="439808at2759"/>
<keyword evidence="1" id="KW-0436">Ligase</keyword>
<dbReference type="GO" id="GO:0004812">
    <property type="term" value="F:aminoacyl-tRNA ligase activity"/>
    <property type="evidence" value="ECO:0007669"/>
    <property type="project" value="UniProtKB-KW"/>
</dbReference>
<proteinExistence type="predicted"/>
<dbReference type="GO" id="GO:0006418">
    <property type="term" value="P:tRNA aminoacylation for protein translation"/>
    <property type="evidence" value="ECO:0007669"/>
    <property type="project" value="InterPro"/>
</dbReference>
<evidence type="ECO:0000313" key="8">
    <source>
        <dbReference type="EMBL" id="GIL79654.1"/>
    </source>
</evidence>
<dbReference type="SUPFAM" id="SSF47060">
    <property type="entry name" value="S15/NS1 RNA-binding domain"/>
    <property type="match status" value="1"/>
</dbReference>
<evidence type="ECO:0000256" key="3">
    <source>
        <dbReference type="ARBA" id="ARBA00022840"/>
    </source>
</evidence>
<reference evidence="9" key="1">
    <citation type="journal article" date="2021" name="Proc. Natl. Acad. Sci. U.S.A.">
        <title>Three genomes in the algal genus Volvox reveal the fate of a haploid sex-determining region after a transition to homothallism.</title>
        <authorList>
            <person name="Yamamoto K."/>
            <person name="Hamaji T."/>
            <person name="Kawai-Toyooka H."/>
            <person name="Matsuzaki R."/>
            <person name="Takahashi F."/>
            <person name="Nishimura Y."/>
            <person name="Kawachi M."/>
            <person name="Noguchi H."/>
            <person name="Minakuchi Y."/>
            <person name="Umen J.G."/>
            <person name="Toyoda A."/>
            <person name="Nozaki H."/>
        </authorList>
    </citation>
    <scope>NUCLEOTIDE SEQUENCE</scope>
    <source>
        <strain evidence="9">NIES-3785</strain>
        <strain evidence="8">NIES-3786</strain>
    </source>
</reference>
<evidence type="ECO:0000313" key="11">
    <source>
        <dbReference type="Proteomes" id="UP000747110"/>
    </source>
</evidence>
<dbReference type="Proteomes" id="UP000722791">
    <property type="component" value="Unassembled WGS sequence"/>
</dbReference>
<evidence type="ECO:0000256" key="5">
    <source>
        <dbReference type="ARBA" id="ARBA00023146"/>
    </source>
</evidence>